<proteinExistence type="evidence at transcript level"/>
<dbReference type="EMBL" id="BT139488">
    <property type="protein sequence ID" value="AFK39283.1"/>
    <property type="molecule type" value="mRNA"/>
</dbReference>
<name>I3SG91_LOTJA</name>
<reference evidence="1" key="1">
    <citation type="submission" date="2012-05" db="EMBL/GenBank/DDBJ databases">
        <authorList>
            <person name="Krishnakumar V."/>
            <person name="Cheung F."/>
            <person name="Xiao Y."/>
            <person name="Chan A."/>
            <person name="Moskal W.A."/>
            <person name="Town C.D."/>
        </authorList>
    </citation>
    <scope>NUCLEOTIDE SEQUENCE</scope>
</reference>
<dbReference type="AlphaFoldDB" id="I3SG91"/>
<evidence type="ECO:0000313" key="1">
    <source>
        <dbReference type="EMBL" id="AFK39283.1"/>
    </source>
</evidence>
<organism evidence="1">
    <name type="scientific">Lotus japonicus</name>
    <name type="common">Lotus corniculatus var. japonicus</name>
    <dbReference type="NCBI Taxonomy" id="34305"/>
    <lineage>
        <taxon>Eukaryota</taxon>
        <taxon>Viridiplantae</taxon>
        <taxon>Streptophyta</taxon>
        <taxon>Embryophyta</taxon>
        <taxon>Tracheophyta</taxon>
        <taxon>Spermatophyta</taxon>
        <taxon>Magnoliopsida</taxon>
        <taxon>eudicotyledons</taxon>
        <taxon>Gunneridae</taxon>
        <taxon>Pentapetalae</taxon>
        <taxon>rosids</taxon>
        <taxon>fabids</taxon>
        <taxon>Fabales</taxon>
        <taxon>Fabaceae</taxon>
        <taxon>Papilionoideae</taxon>
        <taxon>50 kb inversion clade</taxon>
        <taxon>NPAAA clade</taxon>
        <taxon>Hologalegina</taxon>
        <taxon>robinioid clade</taxon>
        <taxon>Loteae</taxon>
        <taxon>Lotus</taxon>
    </lineage>
</organism>
<accession>I3SG91</accession>
<sequence>MGQFRQKIYFQCHNKMMKKKKIMMIRIHPKMKLLVLLVLVSQSQLPKMSMQNDPFIYRIID</sequence>
<protein>
    <submittedName>
        <fullName evidence="1">Uncharacterized protein</fullName>
    </submittedName>
</protein>